<proteinExistence type="predicted"/>
<sequence length="620" mass="68680">MTLLENEDVSNAIGSGEAMMEQLRKALGLLESHRDSAWNHIIKLDDLEEYFHQLKSSLKKEIDELELAKRKLEEKQAETQAIVSEREAAVAAKEQALLDRLQELKDNAVSAIAQAHKRHQVASPNLVDNKGVNEGKVSISANADTKTHVSVIEGNLPDSKSGESAEQMAAKGHLNSILKQLCEQMDTKGLVKYISENRKNLATLREELPLALKCATEPARMVLDALEGFYPPDQSTSQGNENDTALQVLRRSCLILMESAVPVLATTEPGDHHPLSSEIKQQAKAIANQWKPKMADMKLDASNGNTLEAQAFLQLLVTFCISSEFDEDELCKIILVVSRRRQTPELCRSLGLTHKMPGMVETLVNTGRQIDAVHFTYAFQLMESFPPVPLLKAYLDEVMKNVLEICGNAENPGAQKDATTQELGALRAVIRCIEDYKLQEEYPIDPLQKRVIELEKAKAEKKRSFEVAKFQMKKPRGNARYAPHKPAVAIEYKQPPPPSVYNERGMHHGVAERYMYAAPPAFEVPSHVTYSQQANIHRQYQYSHPHVRAPSAPYAASASYSGYTGPSAQNTPTNQVNYMGPGSQATSSYSGSYLGAGYHQPSLSNYGNYSGPGYPPSHQS</sequence>
<dbReference type="EMBL" id="CM037018">
    <property type="protein sequence ID" value="KAH7673493.1"/>
    <property type="molecule type" value="Genomic_DNA"/>
</dbReference>
<organism evidence="1 2">
    <name type="scientific">Dioscorea alata</name>
    <name type="common">Purple yam</name>
    <dbReference type="NCBI Taxonomy" id="55571"/>
    <lineage>
        <taxon>Eukaryota</taxon>
        <taxon>Viridiplantae</taxon>
        <taxon>Streptophyta</taxon>
        <taxon>Embryophyta</taxon>
        <taxon>Tracheophyta</taxon>
        <taxon>Spermatophyta</taxon>
        <taxon>Magnoliopsida</taxon>
        <taxon>Liliopsida</taxon>
        <taxon>Dioscoreales</taxon>
        <taxon>Dioscoreaceae</taxon>
        <taxon>Dioscorea</taxon>
    </lineage>
</organism>
<keyword evidence="2" id="KW-1185">Reference proteome</keyword>
<evidence type="ECO:0000313" key="1">
    <source>
        <dbReference type="EMBL" id="KAH7673493.1"/>
    </source>
</evidence>
<name>A0ACB7VHA4_DIOAL</name>
<evidence type="ECO:0000313" key="2">
    <source>
        <dbReference type="Proteomes" id="UP000827976"/>
    </source>
</evidence>
<dbReference type="Proteomes" id="UP000827976">
    <property type="component" value="Chromosome 8"/>
</dbReference>
<comment type="caution">
    <text evidence="1">The sequence shown here is derived from an EMBL/GenBank/DDBJ whole genome shotgun (WGS) entry which is preliminary data.</text>
</comment>
<protein>
    <submittedName>
        <fullName evidence="1">Frigida-like protein</fullName>
    </submittedName>
</protein>
<accession>A0ACB7VHA4</accession>
<gene>
    <name evidence="1" type="ORF">IHE45_08G010900</name>
</gene>
<reference evidence="2" key="1">
    <citation type="journal article" date="2022" name="Nat. Commun.">
        <title>Chromosome evolution and the genetic basis of agronomically important traits in greater yam.</title>
        <authorList>
            <person name="Bredeson J.V."/>
            <person name="Lyons J.B."/>
            <person name="Oniyinde I.O."/>
            <person name="Okereke N.R."/>
            <person name="Kolade O."/>
            <person name="Nnabue I."/>
            <person name="Nwadili C.O."/>
            <person name="Hribova E."/>
            <person name="Parker M."/>
            <person name="Nwogha J."/>
            <person name="Shu S."/>
            <person name="Carlson J."/>
            <person name="Kariba R."/>
            <person name="Muthemba S."/>
            <person name="Knop K."/>
            <person name="Barton G.J."/>
            <person name="Sherwood A.V."/>
            <person name="Lopez-Montes A."/>
            <person name="Asiedu R."/>
            <person name="Jamnadass R."/>
            <person name="Muchugi A."/>
            <person name="Goodstein D."/>
            <person name="Egesi C.N."/>
            <person name="Featherston J."/>
            <person name="Asfaw A."/>
            <person name="Simpson G.G."/>
            <person name="Dolezel J."/>
            <person name="Hendre P.S."/>
            <person name="Van Deynze A."/>
            <person name="Kumar P.L."/>
            <person name="Obidiegwu J.E."/>
            <person name="Bhattacharjee R."/>
            <person name="Rokhsar D.S."/>
        </authorList>
    </citation>
    <scope>NUCLEOTIDE SEQUENCE [LARGE SCALE GENOMIC DNA]</scope>
    <source>
        <strain evidence="2">cv. TDa95/00328</strain>
    </source>
</reference>